<proteinExistence type="predicted"/>
<comment type="caution">
    <text evidence="1">The sequence shown here is derived from an EMBL/GenBank/DDBJ whole genome shotgun (WGS) entry which is preliminary data.</text>
</comment>
<evidence type="ECO:0000313" key="1">
    <source>
        <dbReference type="EMBL" id="GJU10781.1"/>
    </source>
</evidence>
<sequence>MPGRVYSNVIRSWGIRGGSLQLVREALVEPSPSWSYIDEENLDLGERNVKHCKRKICDGHYTAAVRVLSSSGVAPYNDATLEDLKAKHPLKHASSFPHIPIDHHQLIASHAIVLDMIKSFPRGTSCGRDGLRAQNLMDCLSGVVVAISDELISYITQVMNLFLDVKCLQMLVEYIISALSRSWSNRGVFGVGVSGGGDVILHAVNQLIEDQGDDVGLSMLLVDFKNAFNLVAHELCYSRSYQGVQQGNPLGPLLFALVLHPLLCKIRDSFNLSLQAWYLDDGTIIGDTLVVGKILELIMKDGPHCSLHLNIDKTEIFWPKEDPRSKLAGWAQYSFDASLHSALERIVTASGLGFGEWQWRLSTLPFAFGGLGVYSDFTMCVMLSLGVPLFPAQKPYSACSRVFARDIYEDRVVLCVAGKEVDIGVGRGQDKPLRPADILLYSWDRGIDVCVDLTGLSRVTQTWMIDFVPGLAKDAVTLLKRIRKFSIAQDIGARTVVYIFSMISFAIAKGVRAKLVSLASQLVYWGTTRRLTPPSRSMCANVQQFSAFQKIEC</sequence>
<dbReference type="PANTHER" id="PTHR48462:SF1">
    <property type="entry name" value="PROTEIN, PUTATIVE-RELATED"/>
    <property type="match status" value="1"/>
</dbReference>
<gene>
    <name evidence="1" type="ORF">Tco_1133177</name>
</gene>
<dbReference type="Proteomes" id="UP001151760">
    <property type="component" value="Unassembled WGS sequence"/>
</dbReference>
<organism evidence="1 2">
    <name type="scientific">Tanacetum coccineum</name>
    <dbReference type="NCBI Taxonomy" id="301880"/>
    <lineage>
        <taxon>Eukaryota</taxon>
        <taxon>Viridiplantae</taxon>
        <taxon>Streptophyta</taxon>
        <taxon>Embryophyta</taxon>
        <taxon>Tracheophyta</taxon>
        <taxon>Spermatophyta</taxon>
        <taxon>Magnoliopsida</taxon>
        <taxon>eudicotyledons</taxon>
        <taxon>Gunneridae</taxon>
        <taxon>Pentapetalae</taxon>
        <taxon>asterids</taxon>
        <taxon>campanulids</taxon>
        <taxon>Asterales</taxon>
        <taxon>Asteraceae</taxon>
        <taxon>Asteroideae</taxon>
        <taxon>Anthemideae</taxon>
        <taxon>Anthemidinae</taxon>
        <taxon>Tanacetum</taxon>
    </lineage>
</organism>
<evidence type="ECO:0008006" key="3">
    <source>
        <dbReference type="Google" id="ProtNLM"/>
    </source>
</evidence>
<reference evidence="1" key="2">
    <citation type="submission" date="2022-01" db="EMBL/GenBank/DDBJ databases">
        <authorList>
            <person name="Yamashiro T."/>
            <person name="Shiraishi A."/>
            <person name="Satake H."/>
            <person name="Nakayama K."/>
        </authorList>
    </citation>
    <scope>NUCLEOTIDE SEQUENCE</scope>
</reference>
<name>A0ABQ5JE08_9ASTR</name>
<dbReference type="EMBL" id="BQNB010021861">
    <property type="protein sequence ID" value="GJU10781.1"/>
    <property type="molecule type" value="Genomic_DNA"/>
</dbReference>
<keyword evidence="2" id="KW-1185">Reference proteome</keyword>
<protein>
    <recommendedName>
        <fullName evidence="3">Reverse transcriptase domain-containing protein</fullName>
    </recommendedName>
</protein>
<reference evidence="1" key="1">
    <citation type="journal article" date="2022" name="Int. J. Mol. Sci.">
        <title>Draft Genome of Tanacetum Coccineum: Genomic Comparison of Closely Related Tanacetum-Family Plants.</title>
        <authorList>
            <person name="Yamashiro T."/>
            <person name="Shiraishi A."/>
            <person name="Nakayama K."/>
            <person name="Satake H."/>
        </authorList>
    </citation>
    <scope>NUCLEOTIDE SEQUENCE</scope>
</reference>
<accession>A0ABQ5JE08</accession>
<evidence type="ECO:0000313" key="2">
    <source>
        <dbReference type="Proteomes" id="UP001151760"/>
    </source>
</evidence>
<dbReference type="PANTHER" id="PTHR48462">
    <property type="entry name" value="PROTEIN, PUTATIVE-RELATED"/>
    <property type="match status" value="1"/>
</dbReference>